<feature type="chain" id="PRO_5045657016" evidence="1">
    <location>
        <begin position="21"/>
        <end position="1593"/>
    </location>
</feature>
<accession>A0ABX0H976</accession>
<protein>
    <submittedName>
        <fullName evidence="2">T9SS type A sorting domain-containing protein</fullName>
    </submittedName>
</protein>
<dbReference type="NCBIfam" id="TIGR04183">
    <property type="entry name" value="Por_Secre_tail"/>
    <property type="match status" value="1"/>
</dbReference>
<dbReference type="InterPro" id="IPR013783">
    <property type="entry name" value="Ig-like_fold"/>
</dbReference>
<sequence>MSKRYLALFFSFLYALLADAQEIQRMEYFFNADPGFGAAIPLDITQADRISTAFTLSTNELESGMHQLFIRVRDEQGNWSMTSSRIFFIDPIPAANLHLQSLEYFIDADPGFGNGTPINVENQSTIALDLTGDLSDRNLDFGFHQLYIRALDNQGRWSHTTKRIFYLQPGTPGLARITRLEYYLTSGEYVSGLRQYLIPEPATTVDLDFQADLSFLPSENNQYQMSIYAVNESGARSLVETRPVNICDGEPAKAGFEFAIGEGRIDLSNTSTSADTFQWIIGEEIVEEKDHFFEFEGPGRYPVSLVAANICNQDTLSQVIEVPGLLDVFPNTGSIQQKEANLTITGFGLDSLPQVMLEDEGGNTYFPVSMVRADTMRLRAVFDFSQMPLGAYTVQVANESSGDTLSLGTSFTLLEGGTIPYDQWVEFELAPDSTFRESVLIPESEKLLVTMKKADRIGYSGTWRGELSLYLGEELVGKAQGSPDFDLELKKPLSTLYSIEVPNITSRPITGKVKVSFAPDWLPLNEWATGEILRPYGYDWKYVDIDANVDTLFFETEGYGLWSTIEVFQESLSEPIESWSFSNMGAGYAIKGHILSPDAGRYYIRYKDSAVLQKTENGNQVRDYLIYAGVSSAKGIDVENRSIEALSQYEMGRGKNTIELSGRGFSEQDSIVLMNMVDSTYYGMHTVFQSGNRLVAHQDFGQLPAGEYLLGIYGAPIQFHEQPLIIKQEVKQEVKVELIARDQFRIGRYQKFVVRLTNLGNVDKNFLSLFVSGIPAAAKIRFDSEISTIDESIYPRDSLSQFEIIEEEMVVPLFVNNLPAGESIDIEMSIYLSKMQDFELQVAVDELFEEKLDALSNEGLGEYIQMVYELDSLFEVVNELESQSPNTRRNDLIADAIKSSYGLIFEKINELANSPISKECSQELGKSFGTLLAMYTKENRDKIINQVKDGVMDFFFGGWGDCISKSTSTLKNNIWDPISRNRGTGIWNTTKKVFFQHDLYSNIFHSGLNCANAVLTTPITPSGLALKLTGKAIGKVSTNALYRMTVRRKQLDDRIKGRLFEISIAKDLMDAGEKFQNNVFNSIGSGFESGIGIGYGCQQELSNALKFIQGISSVTPEDKYGPTGFDQETDGDLANRKRFIPQGQLFEYKIDYWNKEDATAPAAEVFIRDTLETNFDIGTVNFTEIGFLGWKVPIEGGQYFNVTVDMRPEKELLVNVEGTVNPETREIYWVHRSLDPETMELPEDPTAGYLPPIDSTGYNIGWVMFTVEGLDSLGHNSTFQNQAHVNFDGVGPWGPAPPYGPYTNTIDQVAPESNVMALPVRSGPEFTVQWIGSDEGGGIGTYDIFVREDAGDFEPWLIATSLQEAAFTGDMGHTYAFYSVATDHTGNHEIKTDTTEAVTYVPELPGMTRLVSPLEYVVSADKFIWMTADEADSYTLQIAADSLFEDILIEETLSDTTMTTGQVEAKKPYYWRVMASNVSGDGDWTETGIFEVDMVTSLESTDSRNPENYSFGNLYPNPSEGVIFFKFAIPERIKVRIELFGVSGRSERVLIDRELGAGSYQLRSDLRMEASGMYVIQMQAGTFTQAYRLIISK</sequence>
<name>A0ABX0H976_9BACT</name>
<evidence type="ECO:0000313" key="3">
    <source>
        <dbReference type="Proteomes" id="UP000649799"/>
    </source>
</evidence>
<evidence type="ECO:0000256" key="1">
    <source>
        <dbReference type="SAM" id="SignalP"/>
    </source>
</evidence>
<dbReference type="RefSeq" id="WP_166145376.1">
    <property type="nucleotide sequence ID" value="NZ_JAANYN010000003.1"/>
</dbReference>
<keyword evidence="3" id="KW-1185">Reference proteome</keyword>
<organism evidence="2 3">
    <name type="scientific">Cyclobacterium plantarum</name>
    <dbReference type="NCBI Taxonomy" id="2716263"/>
    <lineage>
        <taxon>Bacteria</taxon>
        <taxon>Pseudomonadati</taxon>
        <taxon>Bacteroidota</taxon>
        <taxon>Cytophagia</taxon>
        <taxon>Cytophagales</taxon>
        <taxon>Cyclobacteriaceae</taxon>
        <taxon>Cyclobacterium</taxon>
    </lineage>
</organism>
<dbReference type="Gene3D" id="2.60.40.10">
    <property type="entry name" value="Immunoglobulins"/>
    <property type="match status" value="1"/>
</dbReference>
<dbReference type="Proteomes" id="UP000649799">
    <property type="component" value="Unassembled WGS sequence"/>
</dbReference>
<comment type="caution">
    <text evidence="2">The sequence shown here is derived from an EMBL/GenBank/DDBJ whole genome shotgun (WGS) entry which is preliminary data.</text>
</comment>
<gene>
    <name evidence="2" type="ORF">G9Q97_08110</name>
</gene>
<reference evidence="2 3" key="1">
    <citation type="submission" date="2020-03" db="EMBL/GenBank/DDBJ databases">
        <title>Cyclobacterium plantarum sp. nov., a marine bacterium isolated from a coastal-marine wetland.</title>
        <authorList>
            <person name="Sanchez-Porro C."/>
            <person name="Ventosa A."/>
            <person name="Amoozegar M."/>
        </authorList>
    </citation>
    <scope>NUCLEOTIDE SEQUENCE [LARGE SCALE GENOMIC DNA]</scope>
    <source>
        <strain evidence="2 3">GBPx2</strain>
    </source>
</reference>
<keyword evidence="1" id="KW-0732">Signal</keyword>
<dbReference type="EMBL" id="JAANYN010000003">
    <property type="protein sequence ID" value="NHE56776.1"/>
    <property type="molecule type" value="Genomic_DNA"/>
</dbReference>
<feature type="signal peptide" evidence="1">
    <location>
        <begin position="1"/>
        <end position="20"/>
    </location>
</feature>
<evidence type="ECO:0000313" key="2">
    <source>
        <dbReference type="EMBL" id="NHE56776.1"/>
    </source>
</evidence>
<dbReference type="InterPro" id="IPR026444">
    <property type="entry name" value="Secre_tail"/>
</dbReference>
<proteinExistence type="predicted"/>